<feature type="compositionally biased region" description="Basic and acidic residues" evidence="1">
    <location>
        <begin position="69"/>
        <end position="103"/>
    </location>
</feature>
<comment type="caution">
    <text evidence="2">The sequence shown here is derived from an EMBL/GenBank/DDBJ whole genome shotgun (WGS) entry which is preliminary data.</text>
</comment>
<dbReference type="AlphaFoldDB" id="A0A8I2YPD2"/>
<gene>
    <name evidence="2" type="ORF">JVT61DRAFT_3198</name>
</gene>
<evidence type="ECO:0000256" key="1">
    <source>
        <dbReference type="SAM" id="MobiDB-lite"/>
    </source>
</evidence>
<protein>
    <submittedName>
        <fullName evidence="2">Uncharacterized protein</fullName>
    </submittedName>
</protein>
<name>A0A8I2YPD2_9AGAM</name>
<dbReference type="EMBL" id="JAGFBS010000014">
    <property type="protein sequence ID" value="KAG6375630.1"/>
    <property type="molecule type" value="Genomic_DNA"/>
</dbReference>
<proteinExistence type="predicted"/>
<dbReference type="Proteomes" id="UP000683000">
    <property type="component" value="Unassembled WGS sequence"/>
</dbReference>
<evidence type="ECO:0000313" key="2">
    <source>
        <dbReference type="EMBL" id="KAG6375630.1"/>
    </source>
</evidence>
<feature type="region of interest" description="Disordered" evidence="1">
    <location>
        <begin position="69"/>
        <end position="113"/>
    </location>
</feature>
<keyword evidence="3" id="KW-1185">Reference proteome</keyword>
<sequence length="299" mass="34486">MANPALEARPDFMANAYRPVREALMAAHNEDVDQAVDRLTSYWQIEHDQRVEAWNVEQEVQAREAERIQLEQNQREEEDRQAQEAEAERERKETEKKKPKISDFNEDQLPPSIVAPRPSQYAIQKLTVFEYVELWYFSLEGCAEALRNSRSQADDTYGITTAHDVLALRPVAAVRASRNARADHELSFGEFLQAKNVFLKNLTQAAWPDKHVNALAKFFWNIENHPICNNENGNLIALHYASRIRRRWHDDLKSNPGTVFNISLINETLMNTISFEVNSSIQAKAIRKVSPFALTLELR</sequence>
<dbReference type="OrthoDB" id="2688210at2759"/>
<evidence type="ECO:0000313" key="3">
    <source>
        <dbReference type="Proteomes" id="UP000683000"/>
    </source>
</evidence>
<accession>A0A8I2YPD2</accession>
<reference evidence="2" key="1">
    <citation type="submission" date="2021-03" db="EMBL/GenBank/DDBJ databases">
        <title>Evolutionary innovations through gain and loss of genes in the ectomycorrhizal Boletales.</title>
        <authorList>
            <person name="Wu G."/>
            <person name="Miyauchi S."/>
            <person name="Morin E."/>
            <person name="Yang Z.-L."/>
            <person name="Xu J."/>
            <person name="Martin F.M."/>
        </authorList>
    </citation>
    <scope>NUCLEOTIDE SEQUENCE</scope>
    <source>
        <strain evidence="2">BR01</strain>
    </source>
</reference>
<organism evidence="2 3">
    <name type="scientific">Boletus reticuloceps</name>
    <dbReference type="NCBI Taxonomy" id="495285"/>
    <lineage>
        <taxon>Eukaryota</taxon>
        <taxon>Fungi</taxon>
        <taxon>Dikarya</taxon>
        <taxon>Basidiomycota</taxon>
        <taxon>Agaricomycotina</taxon>
        <taxon>Agaricomycetes</taxon>
        <taxon>Agaricomycetidae</taxon>
        <taxon>Boletales</taxon>
        <taxon>Boletineae</taxon>
        <taxon>Boletaceae</taxon>
        <taxon>Boletoideae</taxon>
        <taxon>Boletus</taxon>
    </lineage>
</organism>